<accession>A0A178FPS0</accession>
<dbReference type="OrthoDB" id="4173877at2759"/>
<keyword evidence="2" id="KW-0808">Transferase</keyword>
<evidence type="ECO:0000313" key="2">
    <source>
        <dbReference type="EMBL" id="OAL73497.1"/>
    </source>
</evidence>
<dbReference type="PANTHER" id="PTHR44167:SF24">
    <property type="entry name" value="SERINE_THREONINE-PROTEIN KINASE CHK2"/>
    <property type="match status" value="1"/>
</dbReference>
<evidence type="ECO:0000313" key="3">
    <source>
        <dbReference type="Proteomes" id="UP000243519"/>
    </source>
</evidence>
<proteinExistence type="predicted"/>
<dbReference type="GO" id="GO:0005634">
    <property type="term" value="C:nucleus"/>
    <property type="evidence" value="ECO:0007669"/>
    <property type="project" value="TreeGrafter"/>
</dbReference>
<dbReference type="GO" id="GO:0004674">
    <property type="term" value="F:protein serine/threonine kinase activity"/>
    <property type="evidence" value="ECO:0007669"/>
    <property type="project" value="TreeGrafter"/>
</dbReference>
<dbReference type="Gene3D" id="1.10.510.10">
    <property type="entry name" value="Transferase(Phosphotransferase) domain 1"/>
    <property type="match status" value="1"/>
</dbReference>
<organism evidence="2 3">
    <name type="scientific">Trichophyton violaceum</name>
    <dbReference type="NCBI Taxonomy" id="34388"/>
    <lineage>
        <taxon>Eukaryota</taxon>
        <taxon>Fungi</taxon>
        <taxon>Dikarya</taxon>
        <taxon>Ascomycota</taxon>
        <taxon>Pezizomycotina</taxon>
        <taxon>Eurotiomycetes</taxon>
        <taxon>Eurotiomycetidae</taxon>
        <taxon>Onygenales</taxon>
        <taxon>Arthrodermataceae</taxon>
        <taxon>Trichophyton</taxon>
    </lineage>
</organism>
<dbReference type="InterPro" id="IPR000719">
    <property type="entry name" value="Prot_kinase_dom"/>
</dbReference>
<reference evidence="2 3" key="1">
    <citation type="submission" date="2016-05" db="EMBL/GenBank/DDBJ databases">
        <title>Genome sequencing of Trichophyton violaceum CMCC(F)T3l isolated from hair.</title>
        <authorList>
            <person name="Zhan P."/>
            <person name="Tao Y."/>
            <person name="Liu W."/>
        </authorList>
    </citation>
    <scope>NUCLEOTIDE SEQUENCE [LARGE SCALE GENOMIC DNA]</scope>
    <source>
        <strain evidence="3">CMCC(F)T3l</strain>
    </source>
</reference>
<gene>
    <name evidence="2" type="ORF">A7D00_1524</name>
</gene>
<dbReference type="GO" id="GO:0005524">
    <property type="term" value="F:ATP binding"/>
    <property type="evidence" value="ECO:0007669"/>
    <property type="project" value="InterPro"/>
</dbReference>
<dbReference type="Pfam" id="PF00069">
    <property type="entry name" value="Pkinase"/>
    <property type="match status" value="1"/>
</dbReference>
<evidence type="ECO:0000259" key="1">
    <source>
        <dbReference type="PROSITE" id="PS50011"/>
    </source>
</evidence>
<name>A0A178FPS0_TRIVO</name>
<dbReference type="EMBL" id="LHPN01000002">
    <property type="protein sequence ID" value="OAL73497.1"/>
    <property type="molecule type" value="Genomic_DNA"/>
</dbReference>
<dbReference type="SMART" id="SM00220">
    <property type="entry name" value="S_TKc"/>
    <property type="match status" value="1"/>
</dbReference>
<keyword evidence="3" id="KW-1185">Reference proteome</keyword>
<dbReference type="PANTHER" id="PTHR44167">
    <property type="entry name" value="OVARIAN-SPECIFIC SERINE/THREONINE-PROTEIN KINASE LOK-RELATED"/>
    <property type="match status" value="1"/>
</dbReference>
<sequence>MPGLNFTYEYFCDFVPVLSRDSSSPTNTSNLNPLIHRVLTHYTGSTIYGVGGHSVFISISEDLALKVSYRAGGEHIRHEQSIFKLLQAEPCPYIAHSYFSAPDIIFMELVKNGTLYDRMGQKDKPRLIIKWMQQLCEAAVALENIGYAHGDINPRNILFDDQENVRLVDFDHALKVGEKVEVGEEPYVRRYRAHYGIAGPCTEQFALGSVLWYLTRGRELYSDIDGAEQVNRLSRCTFPEVDSEDPIDAIISDCWQAKFDSMAALEKRVRLVTFEKSIEEKKGVCQHYYDSLGSALDDTE</sequence>
<feature type="domain" description="Protein kinase" evidence="1">
    <location>
        <begin position="37"/>
        <end position="274"/>
    </location>
</feature>
<dbReference type="AlphaFoldDB" id="A0A178FPS0"/>
<keyword evidence="2" id="KW-0418">Kinase</keyword>
<comment type="caution">
    <text evidence="2">The sequence shown here is derived from an EMBL/GenBank/DDBJ whole genome shotgun (WGS) entry which is preliminary data.</text>
</comment>
<dbReference type="Proteomes" id="UP000243519">
    <property type="component" value="Unassembled WGS sequence"/>
</dbReference>
<dbReference type="InterPro" id="IPR011009">
    <property type="entry name" value="Kinase-like_dom_sf"/>
</dbReference>
<protein>
    <submittedName>
        <fullName evidence="2">Protein kinase domain-containing protein</fullName>
    </submittedName>
</protein>
<dbReference type="PROSITE" id="PS50011">
    <property type="entry name" value="PROTEIN_KINASE_DOM"/>
    <property type="match status" value="1"/>
</dbReference>
<dbReference type="GO" id="GO:0044773">
    <property type="term" value="P:mitotic DNA damage checkpoint signaling"/>
    <property type="evidence" value="ECO:0007669"/>
    <property type="project" value="TreeGrafter"/>
</dbReference>
<dbReference type="SUPFAM" id="SSF56112">
    <property type="entry name" value="Protein kinase-like (PK-like)"/>
    <property type="match status" value="1"/>
</dbReference>